<dbReference type="AlphaFoldDB" id="A0A110BGK8"/>
<dbReference type="RefSeq" id="WP_073883615.1">
    <property type="nucleotide sequence ID" value="NZ_FAUH01000004.1"/>
</dbReference>
<organism evidence="2 3">
    <name type="scientific">Corynebacterium variabile</name>
    <dbReference type="NCBI Taxonomy" id="1727"/>
    <lineage>
        <taxon>Bacteria</taxon>
        <taxon>Bacillati</taxon>
        <taxon>Actinomycetota</taxon>
        <taxon>Actinomycetes</taxon>
        <taxon>Mycobacteriales</taxon>
        <taxon>Corynebacteriaceae</taxon>
        <taxon>Corynebacterium</taxon>
    </lineage>
</organism>
<reference evidence="3" key="1">
    <citation type="submission" date="2015-11" db="EMBL/GenBank/DDBJ databases">
        <authorList>
            <person name="Dugat-Bony E."/>
        </authorList>
    </citation>
    <scope>NUCLEOTIDE SEQUENCE [LARGE SCALE GENOMIC DNA]</scope>
    <source>
        <strain evidence="3">Mu292</strain>
    </source>
</reference>
<keyword evidence="3" id="KW-1185">Reference proteome</keyword>
<evidence type="ECO:0000313" key="2">
    <source>
        <dbReference type="EMBL" id="CUU65393.1"/>
    </source>
</evidence>
<feature type="compositionally biased region" description="Basic and acidic residues" evidence="1">
    <location>
        <begin position="13"/>
        <end position="24"/>
    </location>
</feature>
<dbReference type="OrthoDB" id="1698584at2"/>
<accession>A0A110BGK8</accession>
<proteinExistence type="predicted"/>
<feature type="region of interest" description="Disordered" evidence="1">
    <location>
        <begin position="123"/>
        <end position="157"/>
    </location>
</feature>
<protein>
    <submittedName>
        <fullName evidence="2">Uncharacterized protein</fullName>
    </submittedName>
</protein>
<dbReference type="Proteomes" id="UP000182498">
    <property type="component" value="Unassembled WGS sequence"/>
</dbReference>
<evidence type="ECO:0000313" key="3">
    <source>
        <dbReference type="Proteomes" id="UP000182498"/>
    </source>
</evidence>
<feature type="region of interest" description="Disordered" evidence="1">
    <location>
        <begin position="1"/>
        <end position="30"/>
    </location>
</feature>
<feature type="compositionally biased region" description="Basic and acidic residues" evidence="1">
    <location>
        <begin position="138"/>
        <end position="156"/>
    </location>
</feature>
<gene>
    <name evidence="2" type="ORF">CVAR292_00712</name>
</gene>
<sequence>MGRIPGYYEWDDDRLSPGNKKEGGLHQNLFDEDGNLKGSARFIPSEESEPSSVDVTEHMFVTTEERRLSREQEELLDAVVKAAVAALCEQAVKAAPHVKQWWNSSFRPFLSKQRDRIPNLTRGKKHKAGDILDPVVDDNTHQDRDLPAVTDSEPRPKMSAAEAQARYLAAMAAHAYSEQQLALLNSADIIDSANLAEIQNCIAELPPHQVRELMTQMVSDPSMLTEDNLAMLASLLDRTALPPAEQDR</sequence>
<dbReference type="EMBL" id="FAUH01000004">
    <property type="protein sequence ID" value="CUU65393.1"/>
    <property type="molecule type" value="Genomic_DNA"/>
</dbReference>
<name>A0A110BGK8_9CORY</name>
<evidence type="ECO:0000256" key="1">
    <source>
        <dbReference type="SAM" id="MobiDB-lite"/>
    </source>
</evidence>